<evidence type="ECO:0000313" key="1">
    <source>
        <dbReference type="EMBL" id="QOR62388.1"/>
    </source>
</evidence>
<name>A0A7M1S4W2_9BACT</name>
<sequence length="106" mass="11635">MKKMMIMATVGVAGMFTLSGCGQSVPERFLATEDECTTLEKKLIQTNQFIEKVSSMNPAHVDEMMLAVPKTEITTATSKSKILKDAYKRKARLETDIQSAGCAKAE</sequence>
<gene>
    <name evidence="1" type="ORF">IMZ28_02615</name>
</gene>
<reference evidence="1 2" key="1">
    <citation type="submission" date="2020-10" db="EMBL/GenBank/DDBJ databases">
        <title>The genome of sulfurovum sp.</title>
        <authorList>
            <person name="Xie S."/>
            <person name="Shao Z."/>
            <person name="Jiang L."/>
        </authorList>
    </citation>
    <scope>NUCLEOTIDE SEQUENCE [LARGE SCALE GENOMIC DNA]</scope>
    <source>
        <strain evidence="1 2">ST-419</strain>
    </source>
</reference>
<accession>A0A7M1S4W2</accession>
<protein>
    <recommendedName>
        <fullName evidence="3">Lipoprotein</fullName>
    </recommendedName>
</protein>
<proteinExistence type="predicted"/>
<organism evidence="1 2">
    <name type="scientific">Sulfurovum indicum</name>
    <dbReference type="NCBI Taxonomy" id="2779528"/>
    <lineage>
        <taxon>Bacteria</taxon>
        <taxon>Pseudomonadati</taxon>
        <taxon>Campylobacterota</taxon>
        <taxon>Epsilonproteobacteria</taxon>
        <taxon>Campylobacterales</taxon>
        <taxon>Sulfurovaceae</taxon>
        <taxon>Sulfurovum</taxon>
    </lineage>
</organism>
<dbReference type="RefSeq" id="WP_197549150.1">
    <property type="nucleotide sequence ID" value="NZ_CP063164.1"/>
</dbReference>
<evidence type="ECO:0008006" key="3">
    <source>
        <dbReference type="Google" id="ProtNLM"/>
    </source>
</evidence>
<dbReference type="PROSITE" id="PS51257">
    <property type="entry name" value="PROKAR_LIPOPROTEIN"/>
    <property type="match status" value="1"/>
</dbReference>
<evidence type="ECO:0000313" key="2">
    <source>
        <dbReference type="Proteomes" id="UP000595074"/>
    </source>
</evidence>
<keyword evidence="2" id="KW-1185">Reference proteome</keyword>
<dbReference type="AlphaFoldDB" id="A0A7M1S4W2"/>
<dbReference type="KEGG" id="sinu:IMZ28_02615"/>
<dbReference type="EMBL" id="CP063164">
    <property type="protein sequence ID" value="QOR62388.1"/>
    <property type="molecule type" value="Genomic_DNA"/>
</dbReference>
<dbReference type="Proteomes" id="UP000595074">
    <property type="component" value="Chromosome"/>
</dbReference>